<reference evidence="4" key="1">
    <citation type="journal article" date="2013" name="Genetics">
        <title>The draft genome and transcriptome of Panagrellus redivivus are shaped by the harsh demands of a free-living lifestyle.</title>
        <authorList>
            <person name="Srinivasan J."/>
            <person name="Dillman A.R."/>
            <person name="Macchietto M.G."/>
            <person name="Heikkinen L."/>
            <person name="Lakso M."/>
            <person name="Fracchia K.M."/>
            <person name="Antoshechkin I."/>
            <person name="Mortazavi A."/>
            <person name="Wong G."/>
            <person name="Sternberg P.W."/>
        </authorList>
    </citation>
    <scope>NUCLEOTIDE SEQUENCE [LARGE SCALE GENOMIC DNA]</scope>
    <source>
        <strain evidence="4">MT8872</strain>
    </source>
</reference>
<feature type="region of interest" description="Disordered" evidence="1">
    <location>
        <begin position="292"/>
        <end position="360"/>
    </location>
</feature>
<feature type="domain" description="CX" evidence="3">
    <location>
        <begin position="204"/>
        <end position="235"/>
    </location>
</feature>
<protein>
    <submittedName>
        <fullName evidence="5">CX domain-containing protein</fullName>
    </submittedName>
</protein>
<feature type="region of interest" description="Disordered" evidence="1">
    <location>
        <begin position="171"/>
        <end position="199"/>
    </location>
</feature>
<dbReference type="WBParaSite" id="Pan_g8804.t2">
    <property type="protein sequence ID" value="Pan_g8804.t2"/>
    <property type="gene ID" value="Pan_g8804"/>
</dbReference>
<feature type="compositionally biased region" description="Gly residues" evidence="1">
    <location>
        <begin position="24"/>
        <end position="33"/>
    </location>
</feature>
<accession>A0A7E4W912</accession>
<feature type="compositionally biased region" description="Low complexity" evidence="1">
    <location>
        <begin position="11"/>
        <end position="23"/>
    </location>
</feature>
<keyword evidence="2" id="KW-1133">Transmembrane helix</keyword>
<feature type="compositionally biased region" description="Low complexity" evidence="1">
    <location>
        <begin position="171"/>
        <end position="196"/>
    </location>
</feature>
<proteinExistence type="predicted"/>
<feature type="transmembrane region" description="Helical" evidence="2">
    <location>
        <begin position="255"/>
        <end position="278"/>
    </location>
</feature>
<evidence type="ECO:0000313" key="5">
    <source>
        <dbReference type="WBParaSite" id="Pan_g8804.t2"/>
    </source>
</evidence>
<feature type="compositionally biased region" description="Gly residues" evidence="1">
    <location>
        <begin position="1"/>
        <end position="10"/>
    </location>
</feature>
<organism evidence="4 5">
    <name type="scientific">Panagrellus redivivus</name>
    <name type="common">Microworm</name>
    <dbReference type="NCBI Taxonomy" id="6233"/>
    <lineage>
        <taxon>Eukaryota</taxon>
        <taxon>Metazoa</taxon>
        <taxon>Ecdysozoa</taxon>
        <taxon>Nematoda</taxon>
        <taxon>Chromadorea</taxon>
        <taxon>Rhabditida</taxon>
        <taxon>Tylenchina</taxon>
        <taxon>Panagrolaimomorpha</taxon>
        <taxon>Panagrolaimoidea</taxon>
        <taxon>Panagrolaimidae</taxon>
        <taxon>Panagrellus</taxon>
    </lineage>
</organism>
<dbReference type="Pfam" id="PF01705">
    <property type="entry name" value="CX"/>
    <property type="match status" value="1"/>
</dbReference>
<evidence type="ECO:0000259" key="3">
    <source>
        <dbReference type="Pfam" id="PF01705"/>
    </source>
</evidence>
<evidence type="ECO:0000256" key="1">
    <source>
        <dbReference type="SAM" id="MobiDB-lite"/>
    </source>
</evidence>
<sequence length="360" mass="38199">MSSGGGGRGFSAGRVASAPSSSGGFNGGSGAGGFHPQTNTAFRPAGNQGFHPQQNNAHQQQGGFHGGQQGFQPNNRGFNQQPHVNSAPHFAPGSGPGSASRGSTFKTALAGAAIGTVGGLLAFEAGKAIIHSATTPFNYNNNQYYWGQQNYQQKPGQFMCKMPLEQLIKESTPSTTTTTTTVAPEGVTADPNAATTTPPPNVVLSSLQFPDGTRPKEVVWSCRQGAEVCCGTECCPAPVQQNPSGASSSHGGSNIAAISFSVLLVMLLIACCCCFAAYKLCRGSIESCLPNSNNQDNRHDQYDQSYKNDDNQSYPQQSYPMQPYNNQQQQHYNNQPQAYSAPQQYPSYPPQPSYVPPPKY</sequence>
<dbReference type="InterPro" id="IPR002619">
    <property type="entry name" value="CX"/>
</dbReference>
<dbReference type="PANTHER" id="PTHR47520:SF8">
    <property type="entry name" value="CX DOMAIN-CONTAINING PROTEIN"/>
    <property type="match status" value="1"/>
</dbReference>
<dbReference type="AlphaFoldDB" id="A0A7E4W912"/>
<keyword evidence="2" id="KW-0472">Membrane</keyword>
<feature type="compositionally biased region" description="Low complexity" evidence="1">
    <location>
        <begin position="86"/>
        <end position="102"/>
    </location>
</feature>
<keyword evidence="2" id="KW-0812">Transmembrane</keyword>
<feature type="region of interest" description="Disordered" evidence="1">
    <location>
        <begin position="1"/>
        <end position="102"/>
    </location>
</feature>
<dbReference type="Proteomes" id="UP000492821">
    <property type="component" value="Unassembled WGS sequence"/>
</dbReference>
<feature type="compositionally biased region" description="Low complexity" evidence="1">
    <location>
        <begin position="311"/>
        <end position="346"/>
    </location>
</feature>
<dbReference type="PANTHER" id="PTHR47520">
    <property type="entry name" value="CX DOMAIN-CONTAINING PROTEIN-RELATED"/>
    <property type="match status" value="1"/>
</dbReference>
<reference evidence="5" key="2">
    <citation type="submission" date="2020-10" db="UniProtKB">
        <authorList>
            <consortium name="WormBaseParasite"/>
        </authorList>
    </citation>
    <scope>IDENTIFICATION</scope>
</reference>
<keyword evidence="4" id="KW-1185">Reference proteome</keyword>
<evidence type="ECO:0000256" key="2">
    <source>
        <dbReference type="SAM" id="Phobius"/>
    </source>
</evidence>
<name>A0A7E4W912_PANRE</name>
<feature type="compositionally biased region" description="Pro residues" evidence="1">
    <location>
        <begin position="347"/>
        <end position="360"/>
    </location>
</feature>
<feature type="compositionally biased region" description="Low complexity" evidence="1">
    <location>
        <begin position="50"/>
        <end position="62"/>
    </location>
</feature>
<feature type="compositionally biased region" description="Basic and acidic residues" evidence="1">
    <location>
        <begin position="296"/>
        <end position="310"/>
    </location>
</feature>
<evidence type="ECO:0000313" key="4">
    <source>
        <dbReference type="Proteomes" id="UP000492821"/>
    </source>
</evidence>